<comment type="caution">
    <text evidence="2">The sequence shown here is derived from an EMBL/GenBank/DDBJ whole genome shotgun (WGS) entry which is preliminary data.</text>
</comment>
<reference evidence="2" key="1">
    <citation type="submission" date="2023-06" db="EMBL/GenBank/DDBJ databases">
        <title>Genome-scale phylogeny and comparative genomics of the fungal order Sordariales.</title>
        <authorList>
            <consortium name="Lawrence Berkeley National Laboratory"/>
            <person name="Hensen N."/>
            <person name="Bonometti L."/>
            <person name="Westerberg I."/>
            <person name="Brannstrom I.O."/>
            <person name="Guillou S."/>
            <person name="Cros-Aarteil S."/>
            <person name="Calhoun S."/>
            <person name="Haridas S."/>
            <person name="Kuo A."/>
            <person name="Mondo S."/>
            <person name="Pangilinan J."/>
            <person name="Riley R."/>
            <person name="Labutti K."/>
            <person name="Andreopoulos B."/>
            <person name="Lipzen A."/>
            <person name="Chen C."/>
            <person name="Yanf M."/>
            <person name="Daum C."/>
            <person name="Ng V."/>
            <person name="Clum A."/>
            <person name="Steindorff A."/>
            <person name="Ohm R."/>
            <person name="Martin F."/>
            <person name="Silar P."/>
            <person name="Natvig D."/>
            <person name="Lalanne C."/>
            <person name="Gautier V."/>
            <person name="Ament-Velasquez S.L."/>
            <person name="Kruys A."/>
            <person name="Hutchinson M.I."/>
            <person name="Powell A.J."/>
            <person name="Barry K."/>
            <person name="Miller A.N."/>
            <person name="Grigoriev I.V."/>
            <person name="Debuchy R."/>
            <person name="Gladieux P."/>
            <person name="Thoren M.H."/>
            <person name="Johannesson H."/>
        </authorList>
    </citation>
    <scope>NUCLEOTIDE SEQUENCE</scope>
    <source>
        <strain evidence="2">SMH2532-1</strain>
    </source>
</reference>
<proteinExistence type="predicted"/>
<gene>
    <name evidence="2" type="ORF">B0T16DRAFT_412329</name>
</gene>
<protein>
    <submittedName>
        <fullName evidence="2">Uncharacterized protein</fullName>
    </submittedName>
</protein>
<name>A0AA39Y6L2_9PEZI</name>
<dbReference type="Gene3D" id="2.40.128.600">
    <property type="match status" value="1"/>
</dbReference>
<feature type="region of interest" description="Disordered" evidence="1">
    <location>
        <begin position="1"/>
        <end position="24"/>
    </location>
</feature>
<dbReference type="Proteomes" id="UP001174936">
    <property type="component" value="Unassembled WGS sequence"/>
</dbReference>
<keyword evidence="3" id="KW-1185">Reference proteome</keyword>
<evidence type="ECO:0000256" key="1">
    <source>
        <dbReference type="SAM" id="MobiDB-lite"/>
    </source>
</evidence>
<sequence>MWMQLPKEMAKARSKSSPGKHTQPLSAYAGRYCNKVGNWFIEVVHDDVEDGLRFSFQGRWTTQSHRLELFGTDTFCWALTEAESRARGR</sequence>
<evidence type="ECO:0000313" key="2">
    <source>
        <dbReference type="EMBL" id="KAK0645971.1"/>
    </source>
</evidence>
<accession>A0AA39Y6L2</accession>
<evidence type="ECO:0000313" key="3">
    <source>
        <dbReference type="Proteomes" id="UP001174936"/>
    </source>
</evidence>
<organism evidence="2 3">
    <name type="scientific">Cercophora newfieldiana</name>
    <dbReference type="NCBI Taxonomy" id="92897"/>
    <lineage>
        <taxon>Eukaryota</taxon>
        <taxon>Fungi</taxon>
        <taxon>Dikarya</taxon>
        <taxon>Ascomycota</taxon>
        <taxon>Pezizomycotina</taxon>
        <taxon>Sordariomycetes</taxon>
        <taxon>Sordariomycetidae</taxon>
        <taxon>Sordariales</taxon>
        <taxon>Lasiosphaeriaceae</taxon>
        <taxon>Cercophora</taxon>
    </lineage>
</organism>
<dbReference type="AlphaFoldDB" id="A0AA39Y6L2"/>
<feature type="compositionally biased region" description="Polar residues" evidence="1">
    <location>
        <begin position="15"/>
        <end position="24"/>
    </location>
</feature>
<dbReference type="EMBL" id="JAULSV010000004">
    <property type="protein sequence ID" value="KAK0645971.1"/>
    <property type="molecule type" value="Genomic_DNA"/>
</dbReference>